<gene>
    <name evidence="4" type="ORF">C446_04128</name>
</gene>
<dbReference type="OrthoDB" id="105697at2157"/>
<evidence type="ECO:0000313" key="5">
    <source>
        <dbReference type="Proteomes" id="UP000011607"/>
    </source>
</evidence>
<sequence length="302" mass="32502">MSRHVLVPVDGSDHGFAGLEYSFASVPDASITALHVVDPRHDHEGVAGGPESLSERAEKHGERLLERAADRADERGHHGEFRTALRKGTPHTEILAVAAGDEDDPIADVDHVVLGSHGESPITRPFLGRVSEAVVRRSPVTTTVVPETTDAIRDRELPGDVLVPLDGSEQAEAALEYALIEFPEATHTGFHALSLPFDRPRTDVEGTYLERVLAAHEHRAEEVLESATAIADDHGTTLETATDEAKPAAAIVAYAEANDYDQIVMGSHGRSLAARLITGSVAEQVVRRSSRTVTLVRGRNPE</sequence>
<protein>
    <submittedName>
        <fullName evidence="4">UspA domain-containing protein</fullName>
    </submittedName>
</protein>
<dbReference type="EMBL" id="AOMA01000049">
    <property type="protein sequence ID" value="EMA42619.1"/>
    <property type="molecule type" value="Genomic_DNA"/>
</dbReference>
<evidence type="ECO:0000259" key="3">
    <source>
        <dbReference type="Pfam" id="PF00582"/>
    </source>
</evidence>
<dbReference type="eggNOG" id="arCOG00449">
    <property type="taxonomic scope" value="Archaea"/>
</dbReference>
<dbReference type="Pfam" id="PF00582">
    <property type="entry name" value="Usp"/>
    <property type="match status" value="2"/>
</dbReference>
<dbReference type="CDD" id="cd00293">
    <property type="entry name" value="USP-like"/>
    <property type="match status" value="2"/>
</dbReference>
<dbReference type="AlphaFoldDB" id="M0MD93"/>
<reference evidence="4 5" key="1">
    <citation type="journal article" date="2014" name="PLoS Genet.">
        <title>Phylogenetically driven sequencing of extremely halophilic archaea reveals strategies for static and dynamic osmo-response.</title>
        <authorList>
            <person name="Becker E.A."/>
            <person name="Seitzer P.M."/>
            <person name="Tritt A."/>
            <person name="Larsen D."/>
            <person name="Krusor M."/>
            <person name="Yao A.I."/>
            <person name="Wu D."/>
            <person name="Madern D."/>
            <person name="Eisen J.A."/>
            <person name="Darling A.E."/>
            <person name="Facciotti M.T."/>
        </authorList>
    </citation>
    <scope>NUCLEOTIDE SEQUENCE [LARGE SCALE GENOMIC DNA]</scope>
    <source>
        <strain evidence="4 5">JCM 10879</strain>
    </source>
</reference>
<feature type="region of interest" description="Disordered" evidence="2">
    <location>
        <begin position="41"/>
        <end position="61"/>
    </location>
</feature>
<dbReference type="Proteomes" id="UP000011607">
    <property type="component" value="Unassembled WGS sequence"/>
</dbReference>
<name>M0MD93_9EURY</name>
<dbReference type="PATRIC" id="fig|1227454.3.peg.804"/>
<dbReference type="STRING" id="1227454.C446_04128"/>
<dbReference type="PRINTS" id="PR01438">
    <property type="entry name" value="UNVRSLSTRESS"/>
</dbReference>
<accession>M0MD93</accession>
<feature type="domain" description="UspA" evidence="3">
    <location>
        <begin position="1"/>
        <end position="146"/>
    </location>
</feature>
<comment type="caution">
    <text evidence="4">The sequence shown here is derived from an EMBL/GenBank/DDBJ whole genome shotgun (WGS) entry which is preliminary data.</text>
</comment>
<feature type="domain" description="UspA" evidence="3">
    <location>
        <begin position="161"/>
        <end position="297"/>
    </location>
</feature>
<dbReference type="RefSeq" id="WP_006671785.1">
    <property type="nucleotide sequence ID" value="NZ_AOMA01000049.1"/>
</dbReference>
<organism evidence="4 5">
    <name type="scientific">Halobiforma nitratireducens JCM 10879</name>
    <dbReference type="NCBI Taxonomy" id="1227454"/>
    <lineage>
        <taxon>Archaea</taxon>
        <taxon>Methanobacteriati</taxon>
        <taxon>Methanobacteriota</taxon>
        <taxon>Stenosarchaea group</taxon>
        <taxon>Halobacteria</taxon>
        <taxon>Halobacteriales</taxon>
        <taxon>Natrialbaceae</taxon>
        <taxon>Halobiforma</taxon>
    </lineage>
</organism>
<evidence type="ECO:0000256" key="2">
    <source>
        <dbReference type="SAM" id="MobiDB-lite"/>
    </source>
</evidence>
<evidence type="ECO:0000313" key="4">
    <source>
        <dbReference type="EMBL" id="EMA42619.1"/>
    </source>
</evidence>
<comment type="similarity">
    <text evidence="1">Belongs to the universal stress protein A family.</text>
</comment>
<dbReference type="InterPro" id="IPR014729">
    <property type="entry name" value="Rossmann-like_a/b/a_fold"/>
</dbReference>
<dbReference type="Gene3D" id="3.40.50.620">
    <property type="entry name" value="HUPs"/>
    <property type="match status" value="2"/>
</dbReference>
<dbReference type="PANTHER" id="PTHR46268">
    <property type="entry name" value="STRESS RESPONSE PROTEIN NHAX"/>
    <property type="match status" value="1"/>
</dbReference>
<proteinExistence type="inferred from homology"/>
<dbReference type="InterPro" id="IPR006015">
    <property type="entry name" value="Universal_stress_UspA"/>
</dbReference>
<dbReference type="InterPro" id="IPR006016">
    <property type="entry name" value="UspA"/>
</dbReference>
<keyword evidence="5" id="KW-1185">Reference proteome</keyword>
<dbReference type="PANTHER" id="PTHR46268:SF6">
    <property type="entry name" value="UNIVERSAL STRESS PROTEIN UP12"/>
    <property type="match status" value="1"/>
</dbReference>
<dbReference type="SUPFAM" id="SSF52402">
    <property type="entry name" value="Adenine nucleotide alpha hydrolases-like"/>
    <property type="match status" value="2"/>
</dbReference>
<evidence type="ECO:0000256" key="1">
    <source>
        <dbReference type="ARBA" id="ARBA00008791"/>
    </source>
</evidence>